<keyword evidence="2" id="KW-1185">Reference proteome</keyword>
<evidence type="ECO:0000313" key="1">
    <source>
        <dbReference type="EMBL" id="MCI59593.1"/>
    </source>
</evidence>
<feature type="non-terminal residue" evidence="1">
    <location>
        <position position="32"/>
    </location>
</feature>
<dbReference type="EMBL" id="LXQA010566620">
    <property type="protein sequence ID" value="MCI59593.1"/>
    <property type="molecule type" value="Genomic_DNA"/>
</dbReference>
<protein>
    <submittedName>
        <fullName evidence="1">DNA (Cytosine-5)-methyltransferase CMT3-like</fullName>
    </submittedName>
</protein>
<sequence>MFEAINGGLYFTAQWYYRAKDTAIKDLGYLIE</sequence>
<organism evidence="1 2">
    <name type="scientific">Trifolium medium</name>
    <dbReference type="NCBI Taxonomy" id="97028"/>
    <lineage>
        <taxon>Eukaryota</taxon>
        <taxon>Viridiplantae</taxon>
        <taxon>Streptophyta</taxon>
        <taxon>Embryophyta</taxon>
        <taxon>Tracheophyta</taxon>
        <taxon>Spermatophyta</taxon>
        <taxon>Magnoliopsida</taxon>
        <taxon>eudicotyledons</taxon>
        <taxon>Gunneridae</taxon>
        <taxon>Pentapetalae</taxon>
        <taxon>rosids</taxon>
        <taxon>fabids</taxon>
        <taxon>Fabales</taxon>
        <taxon>Fabaceae</taxon>
        <taxon>Papilionoideae</taxon>
        <taxon>50 kb inversion clade</taxon>
        <taxon>NPAAA clade</taxon>
        <taxon>Hologalegina</taxon>
        <taxon>IRL clade</taxon>
        <taxon>Trifolieae</taxon>
        <taxon>Trifolium</taxon>
    </lineage>
</organism>
<dbReference type="GO" id="GO:0032259">
    <property type="term" value="P:methylation"/>
    <property type="evidence" value="ECO:0007669"/>
    <property type="project" value="UniProtKB-KW"/>
</dbReference>
<dbReference type="Proteomes" id="UP000265520">
    <property type="component" value="Unassembled WGS sequence"/>
</dbReference>
<keyword evidence="1" id="KW-0489">Methyltransferase</keyword>
<accession>A0A392TEL3</accession>
<dbReference type="AlphaFoldDB" id="A0A392TEL3"/>
<evidence type="ECO:0000313" key="2">
    <source>
        <dbReference type="Proteomes" id="UP000265520"/>
    </source>
</evidence>
<dbReference type="Gene3D" id="2.30.30.490">
    <property type="match status" value="1"/>
</dbReference>
<reference evidence="1 2" key="1">
    <citation type="journal article" date="2018" name="Front. Plant Sci.">
        <title>Red Clover (Trifolium pratense) and Zigzag Clover (T. medium) - A Picture of Genomic Similarities and Differences.</title>
        <authorList>
            <person name="Dluhosova J."/>
            <person name="Istvanek J."/>
            <person name="Nedelnik J."/>
            <person name="Repkova J."/>
        </authorList>
    </citation>
    <scope>NUCLEOTIDE SEQUENCE [LARGE SCALE GENOMIC DNA]</scope>
    <source>
        <strain evidence="2">cv. 10/8</strain>
        <tissue evidence="1">Leaf</tissue>
    </source>
</reference>
<dbReference type="InterPro" id="IPR043151">
    <property type="entry name" value="BAH_sf"/>
</dbReference>
<proteinExistence type="predicted"/>
<comment type="caution">
    <text evidence="1">The sequence shown here is derived from an EMBL/GenBank/DDBJ whole genome shotgun (WGS) entry which is preliminary data.</text>
</comment>
<keyword evidence="1" id="KW-0808">Transferase</keyword>
<dbReference type="GO" id="GO:0008168">
    <property type="term" value="F:methyltransferase activity"/>
    <property type="evidence" value="ECO:0007669"/>
    <property type="project" value="UniProtKB-KW"/>
</dbReference>
<name>A0A392TEL3_9FABA</name>